<feature type="region of interest" description="Disordered" evidence="1">
    <location>
        <begin position="189"/>
        <end position="211"/>
    </location>
</feature>
<protein>
    <submittedName>
        <fullName evidence="2">Uncharacterized protein</fullName>
    </submittedName>
</protein>
<dbReference type="Proteomes" id="UP001626550">
    <property type="component" value="Unassembled WGS sequence"/>
</dbReference>
<comment type="caution">
    <text evidence="2">The sequence shown here is derived from an EMBL/GenBank/DDBJ whole genome shotgun (WGS) entry which is preliminary data.</text>
</comment>
<sequence length="477" mass="53605">MSEIIVISGQRYQTERASLDYTASGISSFTGQDTLNQVSSCNSAEFLPAFTSYEAKRLSPQGTEQSHISKDRLSWDYAADLALKQKETSKTQPNLSILGLQKPNFQSQRNLVIRKELREKIDGANSLPSSEEDEQNQSLFTAARTASTIELLTLPNRILNPKTFVCSPDLIPPSVTNQFQNDTTFHRQYEDLPTDPSVSPRPPISSSSSLSITDTSRFHIDNNISILKSSTLTKTKVQQDATEVSEVSTMICSISRPPISQAKMAALEDEEGMHSCSVCRRMSRDSHNAKCTESDSEALSAAEETWTDGEITTQRQTEEDASLKLVASLLRAALMECEFLIKSDQRSCVSTIPPRQIPVKQIMPGVRSVTCQTIAPHPKVYLPYCESLQTAFKDKMHDFLQRSQSRVNSVKNGTYQDMYGPLKSKPKQKPRRDHWPVFCSKESDINRQVLQMRRDRMKAYGNVSFLLVTMYSLLCRK</sequence>
<evidence type="ECO:0000313" key="3">
    <source>
        <dbReference type="Proteomes" id="UP001626550"/>
    </source>
</evidence>
<organism evidence="2 3">
    <name type="scientific">Cichlidogyrus casuarinus</name>
    <dbReference type="NCBI Taxonomy" id="1844966"/>
    <lineage>
        <taxon>Eukaryota</taxon>
        <taxon>Metazoa</taxon>
        <taxon>Spiralia</taxon>
        <taxon>Lophotrochozoa</taxon>
        <taxon>Platyhelminthes</taxon>
        <taxon>Monogenea</taxon>
        <taxon>Monopisthocotylea</taxon>
        <taxon>Dactylogyridea</taxon>
        <taxon>Ancyrocephalidae</taxon>
        <taxon>Cichlidogyrus</taxon>
    </lineage>
</organism>
<dbReference type="EMBL" id="JBJKFK010001462">
    <property type="protein sequence ID" value="KAL3313023.1"/>
    <property type="molecule type" value="Genomic_DNA"/>
</dbReference>
<reference evidence="2 3" key="1">
    <citation type="submission" date="2024-11" db="EMBL/GenBank/DDBJ databases">
        <title>Adaptive evolution of stress response genes in parasites aligns with host niche diversity.</title>
        <authorList>
            <person name="Hahn C."/>
            <person name="Resl P."/>
        </authorList>
    </citation>
    <scope>NUCLEOTIDE SEQUENCE [LARGE SCALE GENOMIC DNA]</scope>
    <source>
        <strain evidence="2">EGGRZ-B1_66</strain>
        <tissue evidence="2">Body</tissue>
    </source>
</reference>
<dbReference type="AlphaFoldDB" id="A0ABD2Q0Y2"/>
<gene>
    <name evidence="2" type="ORF">Ciccas_008378</name>
</gene>
<name>A0ABD2Q0Y2_9PLAT</name>
<proteinExistence type="predicted"/>
<keyword evidence="3" id="KW-1185">Reference proteome</keyword>
<evidence type="ECO:0000313" key="2">
    <source>
        <dbReference type="EMBL" id="KAL3313023.1"/>
    </source>
</evidence>
<accession>A0ABD2Q0Y2</accession>
<evidence type="ECO:0000256" key="1">
    <source>
        <dbReference type="SAM" id="MobiDB-lite"/>
    </source>
</evidence>